<sequence>MSTSRRRQPFEQRRTMPKAVSPLAATRLRLTSARRGADRRMRRVHFVGLLALAVLTASCEADSASAPSVDHPCLIAEGSRDEELLQATLRAERFKDEWFKTTEKLVQRLEEDLRKMKPRSSTVSMGVCDYIPEPKHGSDRVAIEISWTSPGASDHGGVPPEDYRHYTVSGVPAEATDIIARFRVACRLPGDLGAVSKNALLRATLANTLNVGRKDAEAQKQQIAFLYVMARRVTDALGCENKPLRGEPVVRSVEG</sequence>
<protein>
    <recommendedName>
        <fullName evidence="3">Lipoprotein</fullName>
    </recommendedName>
</protein>
<organism evidence="1 2">
    <name type="scientific">Streptomyces tamarix</name>
    <dbReference type="NCBI Taxonomy" id="3078565"/>
    <lineage>
        <taxon>Bacteria</taxon>
        <taxon>Bacillati</taxon>
        <taxon>Actinomycetota</taxon>
        <taxon>Actinomycetes</taxon>
        <taxon>Kitasatosporales</taxon>
        <taxon>Streptomycetaceae</taxon>
        <taxon>Streptomyces</taxon>
    </lineage>
</organism>
<evidence type="ECO:0000313" key="1">
    <source>
        <dbReference type="EMBL" id="MDT9681286.1"/>
    </source>
</evidence>
<name>A0ABU3QET1_9ACTN</name>
<dbReference type="Proteomes" id="UP001250181">
    <property type="component" value="Unassembled WGS sequence"/>
</dbReference>
<comment type="caution">
    <text evidence="1">The sequence shown here is derived from an EMBL/GenBank/DDBJ whole genome shotgun (WGS) entry which is preliminary data.</text>
</comment>
<dbReference type="RefSeq" id="WP_315876291.1">
    <property type="nucleotide sequence ID" value="NZ_JAWCTQ010000003.1"/>
</dbReference>
<accession>A0ABU3QET1</accession>
<reference evidence="1 2" key="1">
    <citation type="submission" date="2023-09" db="EMBL/GenBank/DDBJ databases">
        <title>Streptomyces sp. nov.: A antagonism against Alternaria gaisen Producing Streptochlin, Isolated from Tamarix root soil.</title>
        <authorList>
            <person name="Chen Y."/>
        </authorList>
    </citation>
    <scope>NUCLEOTIDE SEQUENCE [LARGE SCALE GENOMIC DNA]</scope>
    <source>
        <strain evidence="1 2">TRM76323</strain>
    </source>
</reference>
<dbReference type="EMBL" id="JAWCTQ010000003">
    <property type="protein sequence ID" value="MDT9681286.1"/>
    <property type="molecule type" value="Genomic_DNA"/>
</dbReference>
<proteinExistence type="predicted"/>
<evidence type="ECO:0000313" key="2">
    <source>
        <dbReference type="Proteomes" id="UP001250181"/>
    </source>
</evidence>
<keyword evidence="2" id="KW-1185">Reference proteome</keyword>
<gene>
    <name evidence="1" type="ORF">RND61_04245</name>
</gene>
<evidence type="ECO:0008006" key="3">
    <source>
        <dbReference type="Google" id="ProtNLM"/>
    </source>
</evidence>